<comment type="caution">
    <text evidence="4">The sequence shown here is derived from an EMBL/GenBank/DDBJ whole genome shotgun (WGS) entry which is preliminary data.</text>
</comment>
<evidence type="ECO:0000313" key="4">
    <source>
        <dbReference type="EMBL" id="KAH7052278.1"/>
    </source>
</evidence>
<reference evidence="4 5" key="1">
    <citation type="journal article" date="2021" name="Nat. Commun.">
        <title>Genetic determinants of endophytism in the Arabidopsis root mycobiome.</title>
        <authorList>
            <person name="Mesny F."/>
            <person name="Miyauchi S."/>
            <person name="Thiergart T."/>
            <person name="Pickel B."/>
            <person name="Atanasova L."/>
            <person name="Karlsson M."/>
            <person name="Huettel B."/>
            <person name="Barry K.W."/>
            <person name="Haridas S."/>
            <person name="Chen C."/>
            <person name="Bauer D."/>
            <person name="Andreopoulos W."/>
            <person name="Pangilinan J."/>
            <person name="LaButti K."/>
            <person name="Riley R."/>
            <person name="Lipzen A."/>
            <person name="Clum A."/>
            <person name="Drula E."/>
            <person name="Henrissat B."/>
            <person name="Kohler A."/>
            <person name="Grigoriev I.V."/>
            <person name="Martin F.M."/>
            <person name="Hacquard S."/>
        </authorList>
    </citation>
    <scope>NUCLEOTIDE SEQUENCE [LARGE SCALE GENOMIC DNA]</scope>
    <source>
        <strain evidence="4 5">MPI-SDFR-AT-0080</strain>
    </source>
</reference>
<feature type="compositionally biased region" description="Basic and acidic residues" evidence="1">
    <location>
        <begin position="110"/>
        <end position="123"/>
    </location>
</feature>
<dbReference type="InterPro" id="IPR045759">
    <property type="entry name" value="Ap4A_phos1/2_N"/>
</dbReference>
<proteinExistence type="predicted"/>
<dbReference type="SUPFAM" id="SSF54197">
    <property type="entry name" value="HIT-like"/>
    <property type="match status" value="1"/>
</dbReference>
<dbReference type="EMBL" id="JAGTJR010000011">
    <property type="protein sequence ID" value="KAH7052278.1"/>
    <property type="molecule type" value="Genomic_DNA"/>
</dbReference>
<dbReference type="PANTHER" id="PTHR38420:SF3">
    <property type="entry name" value="5',5'''-P-1,P-4-TETRAPHOSPHATE PHOSPHORYLASE 2"/>
    <property type="match status" value="1"/>
</dbReference>
<name>A0ABQ8GD87_9PEZI</name>
<dbReference type="Pfam" id="PF19327">
    <property type="entry name" value="Ap4A_phos_N"/>
    <property type="match status" value="1"/>
</dbReference>
<evidence type="ECO:0000256" key="1">
    <source>
        <dbReference type="SAM" id="MobiDB-lite"/>
    </source>
</evidence>
<keyword evidence="5" id="KW-1185">Reference proteome</keyword>
<sequence length="408" mass="44362">MSPTTRVFAHWSCLAASTARAGGRSPHFLPLRALAGLPLRPADTMRFLHLEQPLPALVDAKFTSAAEKQSLTFSATQVCVIRTTSGVPFQLRYCPALAKKPSASTPPPKPADENEPPKPKFDPFEAPPDDLLVAQVPEPEKPSHILVLNKYPVIRDHLIIATKENKPQTQLLEQDDLDTTYATLAEWERAKKGPAGGRLFAFFNSGEHSGASQPHRHLQFLPVDSMRSSPDTDGWDLLVDRILKSPHSVSTGFISDTSIPFAHFASRIPPNASGPELHTIYTALHSTAVEFVRKYIHSHPSTSLALHTPNSDNRSSISYNMALTTEAMVIAPRRRGGDVLLKTADGSSSLESSGDDDAAGVVELNGTVLGGTLMVKAERQWDLLRSEPRALTELLEATGIPWDKGSAL</sequence>
<dbReference type="Gene3D" id="3.30.428.70">
    <property type="match status" value="1"/>
</dbReference>
<dbReference type="Pfam" id="PF09830">
    <property type="entry name" value="ATP_transf"/>
    <property type="match status" value="1"/>
</dbReference>
<dbReference type="InterPro" id="IPR036265">
    <property type="entry name" value="HIT-like_sf"/>
</dbReference>
<dbReference type="InterPro" id="IPR019200">
    <property type="entry name" value="ATP_adenylylTrfase_C"/>
</dbReference>
<organism evidence="4 5">
    <name type="scientific">Macrophomina phaseolina</name>
    <dbReference type="NCBI Taxonomy" id="35725"/>
    <lineage>
        <taxon>Eukaryota</taxon>
        <taxon>Fungi</taxon>
        <taxon>Dikarya</taxon>
        <taxon>Ascomycota</taxon>
        <taxon>Pezizomycotina</taxon>
        <taxon>Dothideomycetes</taxon>
        <taxon>Dothideomycetes incertae sedis</taxon>
        <taxon>Botryosphaeriales</taxon>
        <taxon>Botryosphaeriaceae</taxon>
        <taxon>Macrophomina</taxon>
    </lineage>
</organism>
<gene>
    <name evidence="4" type="ORF">B0J12DRAFT_661140</name>
</gene>
<evidence type="ECO:0000259" key="2">
    <source>
        <dbReference type="Pfam" id="PF09830"/>
    </source>
</evidence>
<protein>
    <submittedName>
        <fullName evidence="4">Bis-tetraphosphatase</fullName>
    </submittedName>
</protein>
<dbReference type="PANTHER" id="PTHR38420">
    <property type="entry name" value="AP-4-A PHOSPHORYLASE II"/>
    <property type="match status" value="1"/>
</dbReference>
<dbReference type="InterPro" id="IPR043171">
    <property type="entry name" value="Ap4A_phos1/2-like"/>
</dbReference>
<dbReference type="InterPro" id="IPR009163">
    <property type="entry name" value="Ap4A_phos1/2"/>
</dbReference>
<feature type="region of interest" description="Disordered" evidence="1">
    <location>
        <begin position="99"/>
        <end position="129"/>
    </location>
</feature>
<feature type="domain" description="Ap4A phosphorylase 1/2 N-terminal" evidence="3">
    <location>
        <begin position="54"/>
        <end position="228"/>
    </location>
</feature>
<accession>A0ABQ8GD87</accession>
<evidence type="ECO:0000259" key="3">
    <source>
        <dbReference type="Pfam" id="PF19327"/>
    </source>
</evidence>
<dbReference type="Proteomes" id="UP000774617">
    <property type="component" value="Unassembled WGS sequence"/>
</dbReference>
<evidence type="ECO:0000313" key="5">
    <source>
        <dbReference type="Proteomes" id="UP000774617"/>
    </source>
</evidence>
<feature type="domain" description="ATP adenylyltransferase C-terminal" evidence="2">
    <location>
        <begin position="258"/>
        <end position="401"/>
    </location>
</feature>